<dbReference type="Gene3D" id="1.10.3090.10">
    <property type="entry name" value="cca-adding enzyme, domain 2"/>
    <property type="match status" value="1"/>
</dbReference>
<evidence type="ECO:0008006" key="9">
    <source>
        <dbReference type="Google" id="ProtNLM"/>
    </source>
</evidence>
<accession>A0A6B2L4C2</accession>
<keyword evidence="4 5" id="KW-0694">RNA-binding</keyword>
<dbReference type="GO" id="GO:0052929">
    <property type="term" value="F:ATP:3'-cytidine-cytidine-tRNA adenylyltransferase activity"/>
    <property type="evidence" value="ECO:0007669"/>
    <property type="project" value="TreeGrafter"/>
</dbReference>
<keyword evidence="3" id="KW-0547">Nucleotide-binding</keyword>
<evidence type="ECO:0000256" key="2">
    <source>
        <dbReference type="ARBA" id="ARBA00022679"/>
    </source>
</evidence>
<reference evidence="8" key="1">
    <citation type="journal article" date="2020" name="J. Eukaryot. Microbiol.">
        <title>De novo Sequencing, Assembly and Annotation of the Transcriptome for the Free-Living Testate Amoeba Arcella intermedia.</title>
        <authorList>
            <person name="Ribeiro G.M."/>
            <person name="Porfirio-Sousa A.L."/>
            <person name="Maurer-Alcala X.X."/>
            <person name="Katz L.A."/>
            <person name="Lahr D.J.G."/>
        </authorList>
    </citation>
    <scope>NUCLEOTIDE SEQUENCE</scope>
</reference>
<evidence type="ECO:0000259" key="7">
    <source>
        <dbReference type="Pfam" id="PF12627"/>
    </source>
</evidence>
<dbReference type="GO" id="GO:0000166">
    <property type="term" value="F:nucleotide binding"/>
    <property type="evidence" value="ECO:0007669"/>
    <property type="project" value="UniProtKB-KW"/>
</dbReference>
<protein>
    <recommendedName>
        <fullName evidence="9">Poly A polymerase head domain-containing protein</fullName>
    </recommendedName>
</protein>
<comment type="similarity">
    <text evidence="1 5">Belongs to the tRNA nucleotidyltransferase/poly(A) polymerase family.</text>
</comment>
<dbReference type="SUPFAM" id="SSF81891">
    <property type="entry name" value="Poly A polymerase C-terminal region-like"/>
    <property type="match status" value="1"/>
</dbReference>
<evidence type="ECO:0000259" key="6">
    <source>
        <dbReference type="Pfam" id="PF01743"/>
    </source>
</evidence>
<evidence type="ECO:0000256" key="1">
    <source>
        <dbReference type="ARBA" id="ARBA00007265"/>
    </source>
</evidence>
<dbReference type="PANTHER" id="PTHR13734:SF5">
    <property type="entry name" value="CCA TRNA NUCLEOTIDYLTRANSFERASE, MITOCHONDRIAL"/>
    <property type="match status" value="1"/>
</dbReference>
<keyword evidence="2 5" id="KW-0808">Transferase</keyword>
<dbReference type="InterPro" id="IPR043519">
    <property type="entry name" value="NT_sf"/>
</dbReference>
<dbReference type="PANTHER" id="PTHR13734">
    <property type="entry name" value="TRNA-NUCLEOTIDYLTRANSFERASE"/>
    <property type="match status" value="1"/>
</dbReference>
<evidence type="ECO:0000313" key="8">
    <source>
        <dbReference type="EMBL" id="NDV31771.1"/>
    </source>
</evidence>
<feature type="domain" description="Poly A polymerase head" evidence="6">
    <location>
        <begin position="1"/>
        <end position="138"/>
    </location>
</feature>
<dbReference type="InterPro" id="IPR002646">
    <property type="entry name" value="PolA_pol_head_dom"/>
</dbReference>
<feature type="domain" description="tRNA nucleotidyltransferase/poly(A) polymerase RNA and SrmB- binding" evidence="7">
    <location>
        <begin position="166"/>
        <end position="225"/>
    </location>
</feature>
<organism evidence="8">
    <name type="scientific">Arcella intermedia</name>
    <dbReference type="NCBI Taxonomy" id="1963864"/>
    <lineage>
        <taxon>Eukaryota</taxon>
        <taxon>Amoebozoa</taxon>
        <taxon>Tubulinea</taxon>
        <taxon>Elardia</taxon>
        <taxon>Arcellinida</taxon>
        <taxon>Sphaerothecina</taxon>
        <taxon>Arcellidae</taxon>
        <taxon>Arcella</taxon>
    </lineage>
</organism>
<dbReference type="Pfam" id="PF01743">
    <property type="entry name" value="PolyA_pol"/>
    <property type="match status" value="1"/>
</dbReference>
<evidence type="ECO:0000256" key="4">
    <source>
        <dbReference type="ARBA" id="ARBA00022884"/>
    </source>
</evidence>
<dbReference type="GO" id="GO:0001680">
    <property type="term" value="P:tRNA 3'-terminal CCA addition"/>
    <property type="evidence" value="ECO:0007669"/>
    <property type="project" value="UniProtKB-ARBA"/>
</dbReference>
<dbReference type="Gene3D" id="3.30.460.10">
    <property type="entry name" value="Beta Polymerase, domain 2"/>
    <property type="match status" value="1"/>
</dbReference>
<dbReference type="GO" id="GO:0052927">
    <property type="term" value="F:CC tRNA cytidylyltransferase activity"/>
    <property type="evidence" value="ECO:0007669"/>
    <property type="project" value="TreeGrafter"/>
</dbReference>
<dbReference type="SUPFAM" id="SSF81301">
    <property type="entry name" value="Nucleotidyltransferase"/>
    <property type="match status" value="1"/>
</dbReference>
<sequence length="436" mass="50538">MYIVGGWVRDKVLGIHSHDIDIMITGISIISLYHKLADYIKSQKPHSNAIQGYNFWLKNPEKCKSNDTLMLKMHNIEMQILNPRSVPSDSSIIGVEQLVEDAKGRDFTVNALFYEVKSGIVLDLTGKGLSDVSQRLLRTPLEPMVTFSHDPIRILRGVRFLAKFPDFRITEEIKDFMLNDTEKGKLLSYVSRERIHMELQSLLNGPSPKVGVKYLCTFNLHNILFSSKTELKYLWNAQETNLSRNIISKLTQKSVLPEEREAYYLSALFLPLTLKSGTLPFSKFQMREEWRMDTKTVNNIELWCSSWKKMDSFYEQFLSANQEMSLQQVASVGMFLRELGPSWEIVKEFCAIMRKEKEGDSGLDKWEPFIQQLQAHNLIGVNPIWTMKPYYNGGELKAFGFVGKQIQKMLEMQIEWLIIHPQASKEDCYQWIIKNK</sequence>
<evidence type="ECO:0000256" key="5">
    <source>
        <dbReference type="RuleBase" id="RU003953"/>
    </source>
</evidence>
<proteinExistence type="inferred from homology"/>
<dbReference type="GO" id="GO:0003723">
    <property type="term" value="F:RNA binding"/>
    <property type="evidence" value="ECO:0007669"/>
    <property type="project" value="UniProtKB-KW"/>
</dbReference>
<evidence type="ECO:0000256" key="3">
    <source>
        <dbReference type="ARBA" id="ARBA00022741"/>
    </source>
</evidence>
<name>A0A6B2L4C2_9EUKA</name>
<dbReference type="Pfam" id="PF12627">
    <property type="entry name" value="PolyA_pol_RNAbd"/>
    <property type="match status" value="1"/>
</dbReference>
<dbReference type="EMBL" id="GIBP01002802">
    <property type="protein sequence ID" value="NDV31771.1"/>
    <property type="molecule type" value="Transcribed_RNA"/>
</dbReference>
<dbReference type="InterPro" id="IPR032828">
    <property type="entry name" value="PolyA_RNA-bd"/>
</dbReference>
<dbReference type="AlphaFoldDB" id="A0A6B2L4C2"/>